<keyword evidence="2" id="KW-0472">Membrane</keyword>
<dbReference type="EMBL" id="JAPFFM010000016">
    <property type="protein sequence ID" value="KAJ6702041.1"/>
    <property type="molecule type" value="Genomic_DNA"/>
</dbReference>
<feature type="compositionally biased region" description="Low complexity" evidence="1">
    <location>
        <begin position="84"/>
        <end position="95"/>
    </location>
</feature>
<keyword evidence="2" id="KW-1133">Transmembrane helix</keyword>
<accession>A0A9Q0Q8W1</accession>
<evidence type="ECO:0000313" key="4">
    <source>
        <dbReference type="Proteomes" id="UP001151752"/>
    </source>
</evidence>
<proteinExistence type="predicted"/>
<protein>
    <submittedName>
        <fullName evidence="3">GLYCOSYLTRANSFERASE FAMILY 92 PROTEIN</fullName>
    </submittedName>
</protein>
<comment type="caution">
    <text evidence="3">The sequence shown here is derived from an EMBL/GenBank/DDBJ whole genome shotgun (WGS) entry which is preliminary data.</text>
</comment>
<organism evidence="3 4">
    <name type="scientific">Salix koriyanagi</name>
    <dbReference type="NCBI Taxonomy" id="2511006"/>
    <lineage>
        <taxon>Eukaryota</taxon>
        <taxon>Viridiplantae</taxon>
        <taxon>Streptophyta</taxon>
        <taxon>Embryophyta</taxon>
        <taxon>Tracheophyta</taxon>
        <taxon>Spermatophyta</taxon>
        <taxon>Magnoliopsida</taxon>
        <taxon>eudicotyledons</taxon>
        <taxon>Gunneridae</taxon>
        <taxon>Pentapetalae</taxon>
        <taxon>rosids</taxon>
        <taxon>fabids</taxon>
        <taxon>Malpighiales</taxon>
        <taxon>Salicaceae</taxon>
        <taxon>Saliceae</taxon>
        <taxon>Salix</taxon>
    </lineage>
</organism>
<evidence type="ECO:0000256" key="1">
    <source>
        <dbReference type="SAM" id="MobiDB-lite"/>
    </source>
</evidence>
<keyword evidence="2" id="KW-0812">Transmembrane</keyword>
<feature type="region of interest" description="Disordered" evidence="1">
    <location>
        <begin position="84"/>
        <end position="112"/>
    </location>
</feature>
<evidence type="ECO:0000313" key="3">
    <source>
        <dbReference type="EMBL" id="KAJ6702041.1"/>
    </source>
</evidence>
<evidence type="ECO:0000256" key="2">
    <source>
        <dbReference type="SAM" id="Phobius"/>
    </source>
</evidence>
<name>A0A9Q0Q8W1_9ROSI</name>
<dbReference type="AlphaFoldDB" id="A0A9Q0Q8W1"/>
<sequence>MGKERSEKERGGGEQNRKNLFVSCVVMNSCAAELKLLLTVLLVICSVATLFQTLPSRFTISASDLRFCITRISTATSNSTSTSASASIASLNSTPTMPPSPSPPSTQKDQVADNGVIKRVFNPYGSAAYNFITMGAYRGGRNTFAVIGSASKPLHVYSETHLPM</sequence>
<feature type="transmembrane region" description="Helical" evidence="2">
    <location>
        <begin position="20"/>
        <end position="51"/>
    </location>
</feature>
<reference evidence="3" key="2">
    <citation type="journal article" date="2023" name="Int. J. Mol. Sci.">
        <title>De Novo Assembly and Annotation of 11 Diverse Shrub Willow (Salix) Genomes Reveals Novel Gene Organization in Sex-Linked Regions.</title>
        <authorList>
            <person name="Hyden B."/>
            <person name="Feng K."/>
            <person name="Yates T.B."/>
            <person name="Jawdy S."/>
            <person name="Cereghino C."/>
            <person name="Smart L.B."/>
            <person name="Muchero W."/>
        </authorList>
    </citation>
    <scope>NUCLEOTIDE SEQUENCE</scope>
    <source>
        <tissue evidence="3">Shoot tip</tissue>
    </source>
</reference>
<reference evidence="3" key="1">
    <citation type="submission" date="2022-11" db="EMBL/GenBank/DDBJ databases">
        <authorList>
            <person name="Hyden B.L."/>
            <person name="Feng K."/>
            <person name="Yates T."/>
            <person name="Jawdy S."/>
            <person name="Smart L.B."/>
            <person name="Muchero W."/>
        </authorList>
    </citation>
    <scope>NUCLEOTIDE SEQUENCE</scope>
    <source>
        <tissue evidence="3">Shoot tip</tissue>
    </source>
</reference>
<gene>
    <name evidence="3" type="ORF">OIU74_013242</name>
</gene>
<dbReference type="Proteomes" id="UP001151752">
    <property type="component" value="Chromosome 1"/>
</dbReference>
<keyword evidence="4" id="KW-1185">Reference proteome</keyword>